<dbReference type="InterPro" id="IPR004114">
    <property type="entry name" value="THUMP_dom"/>
</dbReference>
<proteinExistence type="predicted"/>
<keyword evidence="5" id="KW-1185">Reference proteome</keyword>
<name>A0A8H3FBP0_9LECA</name>
<feature type="region of interest" description="Disordered" evidence="2">
    <location>
        <begin position="1"/>
        <end position="35"/>
    </location>
</feature>
<comment type="caution">
    <text evidence="4">The sequence shown here is derived from an EMBL/GenBank/DDBJ whole genome shotgun (WGS) entry which is preliminary data.</text>
</comment>
<evidence type="ECO:0000313" key="4">
    <source>
        <dbReference type="EMBL" id="CAF9917841.1"/>
    </source>
</evidence>
<evidence type="ECO:0000313" key="5">
    <source>
        <dbReference type="Proteomes" id="UP000664169"/>
    </source>
</evidence>
<dbReference type="SUPFAM" id="SSF143437">
    <property type="entry name" value="THUMP domain-like"/>
    <property type="match status" value="1"/>
</dbReference>
<dbReference type="Proteomes" id="UP000664169">
    <property type="component" value="Unassembled WGS sequence"/>
</dbReference>
<organism evidence="4 5">
    <name type="scientific">Gomphillus americanus</name>
    <dbReference type="NCBI Taxonomy" id="1940652"/>
    <lineage>
        <taxon>Eukaryota</taxon>
        <taxon>Fungi</taxon>
        <taxon>Dikarya</taxon>
        <taxon>Ascomycota</taxon>
        <taxon>Pezizomycotina</taxon>
        <taxon>Lecanoromycetes</taxon>
        <taxon>OSLEUM clade</taxon>
        <taxon>Ostropomycetidae</taxon>
        <taxon>Ostropales</taxon>
        <taxon>Graphidaceae</taxon>
        <taxon>Gomphilloideae</taxon>
        <taxon>Gomphillus</taxon>
    </lineage>
</organism>
<dbReference type="PROSITE" id="PS51165">
    <property type="entry name" value="THUMP"/>
    <property type="match status" value="1"/>
</dbReference>
<sequence>MAPKRKSDSSHPGNTKKKQKACSANWQTPKQSQWTKDKEIHIGDAGIWVTCVRNREAKCATEVMDLLEEYASKLYDNSALSARIDEDVNADDEASPEIEDIISSEISTMKETKSTGLFKVIRPDIVCVLFIKTRKPVDPVVLVHSICKDVAAGLVSRSCRYVKRLTPATWTEKAHEKNFNNLIQRIIEPVFHGANVISKKYAIRFTSRNHHIFTRDEVIQKTAALVGDRHKVDLEHPDLVILVEVYKTICTMAVVDGEYLALKRYNLAELGNATDQGENSVPTRVAKDTTNSALMQGENPQAN</sequence>
<dbReference type="GO" id="GO:0006400">
    <property type="term" value="P:tRNA modification"/>
    <property type="evidence" value="ECO:0007669"/>
    <property type="project" value="InterPro"/>
</dbReference>
<dbReference type="Pfam" id="PF02926">
    <property type="entry name" value="THUMP"/>
    <property type="match status" value="1"/>
</dbReference>
<feature type="compositionally biased region" description="Polar residues" evidence="2">
    <location>
        <begin position="22"/>
        <end position="34"/>
    </location>
</feature>
<dbReference type="PANTHER" id="PTHR13452">
    <property type="entry name" value="THUMP DOMAIN CONTAINING PROTEIN 1-RELATED"/>
    <property type="match status" value="1"/>
</dbReference>
<reference evidence="4" key="1">
    <citation type="submission" date="2021-03" db="EMBL/GenBank/DDBJ databases">
        <authorList>
            <person name="Tagirdzhanova G."/>
        </authorList>
    </citation>
    <scope>NUCLEOTIDE SEQUENCE</scope>
</reference>
<dbReference type="InterPro" id="IPR040183">
    <property type="entry name" value="THUMPD1-like"/>
</dbReference>
<keyword evidence="1" id="KW-0694">RNA-binding</keyword>
<dbReference type="GO" id="GO:0003723">
    <property type="term" value="F:RNA binding"/>
    <property type="evidence" value="ECO:0007669"/>
    <property type="project" value="UniProtKB-UniRule"/>
</dbReference>
<dbReference type="EMBL" id="CAJPDQ010000012">
    <property type="protein sequence ID" value="CAF9917841.1"/>
    <property type="molecule type" value="Genomic_DNA"/>
</dbReference>
<dbReference type="SMART" id="SM00981">
    <property type="entry name" value="THUMP"/>
    <property type="match status" value="1"/>
</dbReference>
<evidence type="ECO:0000256" key="2">
    <source>
        <dbReference type="SAM" id="MobiDB-lite"/>
    </source>
</evidence>
<accession>A0A8H3FBP0</accession>
<evidence type="ECO:0000256" key="1">
    <source>
        <dbReference type="PROSITE-ProRule" id="PRU00529"/>
    </source>
</evidence>
<gene>
    <name evidence="4" type="ORF">GOMPHAMPRED_001392</name>
</gene>
<dbReference type="FunFam" id="3.30.2300.10:FF:000001">
    <property type="entry name" value="THUMP domain-containing protein 1"/>
    <property type="match status" value="1"/>
</dbReference>
<dbReference type="OrthoDB" id="367221at2759"/>
<dbReference type="AlphaFoldDB" id="A0A8H3FBP0"/>
<dbReference type="Gene3D" id="3.30.2300.10">
    <property type="entry name" value="THUMP superfamily"/>
    <property type="match status" value="1"/>
</dbReference>
<dbReference type="PANTHER" id="PTHR13452:SF10">
    <property type="entry name" value="THUMP DOMAIN-CONTAINING PROTEIN 1"/>
    <property type="match status" value="1"/>
</dbReference>
<protein>
    <recommendedName>
        <fullName evidence="3">THUMP domain-containing protein</fullName>
    </recommendedName>
</protein>
<dbReference type="CDD" id="cd11717">
    <property type="entry name" value="THUMP_THUMPD1_like"/>
    <property type="match status" value="1"/>
</dbReference>
<feature type="domain" description="THUMP" evidence="3">
    <location>
        <begin position="150"/>
        <end position="256"/>
    </location>
</feature>
<evidence type="ECO:0000259" key="3">
    <source>
        <dbReference type="PROSITE" id="PS51165"/>
    </source>
</evidence>